<dbReference type="Proteomes" id="UP001153636">
    <property type="component" value="Chromosome 6"/>
</dbReference>
<accession>A0A9P0GJE9</accession>
<dbReference type="EMBL" id="OV651818">
    <property type="protein sequence ID" value="CAH1111936.1"/>
    <property type="molecule type" value="Genomic_DNA"/>
</dbReference>
<gene>
    <name evidence="1" type="ORF">PSYICH_LOCUS12171</name>
</gene>
<keyword evidence="2" id="KW-1185">Reference proteome</keyword>
<dbReference type="OrthoDB" id="10059378at2759"/>
<proteinExistence type="predicted"/>
<evidence type="ECO:0000313" key="2">
    <source>
        <dbReference type="Proteomes" id="UP001153636"/>
    </source>
</evidence>
<reference evidence="1" key="1">
    <citation type="submission" date="2022-01" db="EMBL/GenBank/DDBJ databases">
        <authorList>
            <person name="King R."/>
        </authorList>
    </citation>
    <scope>NUCLEOTIDE SEQUENCE</scope>
</reference>
<name>A0A9P0GJE9_9CUCU</name>
<protein>
    <submittedName>
        <fullName evidence="1">Uncharacterized protein</fullName>
    </submittedName>
</protein>
<evidence type="ECO:0000313" key="1">
    <source>
        <dbReference type="EMBL" id="CAH1111936.1"/>
    </source>
</evidence>
<organism evidence="1 2">
    <name type="scientific">Psylliodes chrysocephalus</name>
    <dbReference type="NCBI Taxonomy" id="3402493"/>
    <lineage>
        <taxon>Eukaryota</taxon>
        <taxon>Metazoa</taxon>
        <taxon>Ecdysozoa</taxon>
        <taxon>Arthropoda</taxon>
        <taxon>Hexapoda</taxon>
        <taxon>Insecta</taxon>
        <taxon>Pterygota</taxon>
        <taxon>Neoptera</taxon>
        <taxon>Endopterygota</taxon>
        <taxon>Coleoptera</taxon>
        <taxon>Polyphaga</taxon>
        <taxon>Cucujiformia</taxon>
        <taxon>Chrysomeloidea</taxon>
        <taxon>Chrysomelidae</taxon>
        <taxon>Galerucinae</taxon>
        <taxon>Alticini</taxon>
        <taxon>Psylliodes</taxon>
    </lineage>
</organism>
<dbReference type="AlphaFoldDB" id="A0A9P0GJE9"/>
<sequence>MTETMPKEQFFPNDYNKERLISMLLEKLVQHGFEVRISIEDADTLIVNTAIQLASNFATVIIIEDDTDLLILLTTKAPNSSNMYVMKPGKETSQNTFCSPRYFNFSSVVKQNLLFLRAISGCNTTSAFYRQGKLKFVKLLQKNTTLQESVNVFHHADTDDPEILISAGQLFLAALYSPNRYFQNP</sequence>